<evidence type="ECO:0000256" key="2">
    <source>
        <dbReference type="ARBA" id="ARBA00022490"/>
    </source>
</evidence>
<dbReference type="InterPro" id="IPR011789">
    <property type="entry name" value="CueR"/>
</dbReference>
<dbReference type="RefSeq" id="WP_386076443.1">
    <property type="nucleotide sequence ID" value="NZ_JBHTJT010000038.1"/>
</dbReference>
<reference evidence="8" key="1">
    <citation type="journal article" date="2019" name="Int. J. Syst. Evol. Microbiol.">
        <title>The Global Catalogue of Microorganisms (GCM) 10K type strain sequencing project: providing services to taxonomists for standard genome sequencing and annotation.</title>
        <authorList>
            <consortium name="The Broad Institute Genomics Platform"/>
            <consortium name="The Broad Institute Genome Sequencing Center for Infectious Disease"/>
            <person name="Wu L."/>
            <person name="Ma J."/>
        </authorList>
    </citation>
    <scope>NUCLEOTIDE SEQUENCE [LARGE SCALE GENOMIC DNA]</scope>
    <source>
        <strain evidence="8">CCUG 60524</strain>
    </source>
</reference>
<evidence type="ECO:0000256" key="5">
    <source>
        <dbReference type="ARBA" id="ARBA00023163"/>
    </source>
</evidence>
<gene>
    <name evidence="7" type="primary">cueR</name>
    <name evidence="7" type="ORF">ACFQ2S_17550</name>
</gene>
<evidence type="ECO:0000256" key="4">
    <source>
        <dbReference type="ARBA" id="ARBA00023125"/>
    </source>
</evidence>
<dbReference type="SMART" id="SM00422">
    <property type="entry name" value="HTH_MERR"/>
    <property type="match status" value="1"/>
</dbReference>
<sequence>MNIGDVARLSGLPAKTIRYYEEIGLVSPMRSTNGYRTFRESDLHKLTFLSRARSLGFTIDDCRALLELYVNTSRASADVKKIASEHLVRIDAKIEELIAMKRTLSHLVHECAGDNRPDCPILDDLAAPSKPTVTASR</sequence>
<dbReference type="InterPro" id="IPR047057">
    <property type="entry name" value="MerR_fam"/>
</dbReference>
<dbReference type="PRINTS" id="PR00040">
    <property type="entry name" value="HTHMERR"/>
</dbReference>
<organism evidence="7 8">
    <name type="scientific">Tropicimonas aquimaris</name>
    <dbReference type="NCBI Taxonomy" id="914152"/>
    <lineage>
        <taxon>Bacteria</taxon>
        <taxon>Pseudomonadati</taxon>
        <taxon>Pseudomonadota</taxon>
        <taxon>Alphaproteobacteria</taxon>
        <taxon>Rhodobacterales</taxon>
        <taxon>Roseobacteraceae</taxon>
        <taxon>Tropicimonas</taxon>
    </lineage>
</organism>
<name>A0ABW3ITG3_9RHOB</name>
<comment type="subcellular location">
    <subcellularLocation>
        <location evidence="1">Cytoplasm</location>
    </subcellularLocation>
</comment>
<evidence type="ECO:0000256" key="3">
    <source>
        <dbReference type="ARBA" id="ARBA00023015"/>
    </source>
</evidence>
<keyword evidence="8" id="KW-1185">Reference proteome</keyword>
<dbReference type="Proteomes" id="UP001597108">
    <property type="component" value="Unassembled WGS sequence"/>
</dbReference>
<dbReference type="CDD" id="cd01108">
    <property type="entry name" value="HTH_CueR"/>
    <property type="match status" value="1"/>
</dbReference>
<dbReference type="PANTHER" id="PTHR30204:SF94">
    <property type="entry name" value="HEAVY METAL-DEPENDENT TRANSCRIPTIONAL REGULATOR HI_0293-RELATED"/>
    <property type="match status" value="1"/>
</dbReference>
<accession>A0ABW3ITG3</accession>
<comment type="caution">
    <text evidence="7">The sequence shown here is derived from an EMBL/GenBank/DDBJ whole genome shotgun (WGS) entry which is preliminary data.</text>
</comment>
<dbReference type="Pfam" id="PF13411">
    <property type="entry name" value="MerR_1"/>
    <property type="match status" value="1"/>
</dbReference>
<dbReference type="PROSITE" id="PS50937">
    <property type="entry name" value="HTH_MERR_2"/>
    <property type="match status" value="1"/>
</dbReference>
<feature type="domain" description="HTH merR-type" evidence="6">
    <location>
        <begin position="1"/>
        <end position="68"/>
    </location>
</feature>
<evidence type="ECO:0000313" key="8">
    <source>
        <dbReference type="Proteomes" id="UP001597108"/>
    </source>
</evidence>
<evidence type="ECO:0000256" key="1">
    <source>
        <dbReference type="ARBA" id="ARBA00004496"/>
    </source>
</evidence>
<proteinExistence type="predicted"/>
<keyword evidence="5" id="KW-0804">Transcription</keyword>
<evidence type="ECO:0000313" key="7">
    <source>
        <dbReference type="EMBL" id="MFD0981446.1"/>
    </source>
</evidence>
<dbReference type="PANTHER" id="PTHR30204">
    <property type="entry name" value="REDOX-CYCLING DRUG-SENSING TRANSCRIPTIONAL ACTIVATOR SOXR"/>
    <property type="match status" value="1"/>
</dbReference>
<dbReference type="Gene3D" id="1.10.1660.10">
    <property type="match status" value="1"/>
</dbReference>
<keyword evidence="3" id="KW-0805">Transcription regulation</keyword>
<dbReference type="SUPFAM" id="SSF46955">
    <property type="entry name" value="Putative DNA-binding domain"/>
    <property type="match status" value="1"/>
</dbReference>
<keyword evidence="4" id="KW-0238">DNA-binding</keyword>
<keyword evidence="2" id="KW-0963">Cytoplasm</keyword>
<dbReference type="NCBIfam" id="TIGR02044">
    <property type="entry name" value="CueR"/>
    <property type="match status" value="1"/>
</dbReference>
<evidence type="ECO:0000259" key="6">
    <source>
        <dbReference type="PROSITE" id="PS50937"/>
    </source>
</evidence>
<dbReference type="InterPro" id="IPR009061">
    <property type="entry name" value="DNA-bd_dom_put_sf"/>
</dbReference>
<dbReference type="InterPro" id="IPR000551">
    <property type="entry name" value="MerR-type_HTH_dom"/>
</dbReference>
<dbReference type="EMBL" id="JBHTJT010000038">
    <property type="protein sequence ID" value="MFD0981446.1"/>
    <property type="molecule type" value="Genomic_DNA"/>
</dbReference>
<protein>
    <submittedName>
        <fullName evidence="7">Cu(I)-responsive transcriptional regulator</fullName>
    </submittedName>
</protein>